<dbReference type="STRING" id="425264.A0A3G2S097"/>
<keyword evidence="5" id="KW-1185">Reference proteome</keyword>
<dbReference type="Pfam" id="PF02469">
    <property type="entry name" value="Fasciclin"/>
    <property type="match status" value="4"/>
</dbReference>
<dbReference type="InterPro" id="IPR050904">
    <property type="entry name" value="Adhesion/Biosynth-related"/>
</dbReference>
<dbReference type="InterPro" id="IPR000782">
    <property type="entry name" value="FAS1_domain"/>
</dbReference>
<dbReference type="SUPFAM" id="SSF82153">
    <property type="entry name" value="FAS1 domain"/>
    <property type="match status" value="4"/>
</dbReference>
<dbReference type="OrthoDB" id="14252at2759"/>
<dbReference type="Gene3D" id="2.30.180.10">
    <property type="entry name" value="FAS1 domain"/>
    <property type="match status" value="4"/>
</dbReference>
<evidence type="ECO:0000256" key="1">
    <source>
        <dbReference type="SAM" id="MobiDB-lite"/>
    </source>
</evidence>
<keyword evidence="2" id="KW-0472">Membrane</keyword>
<proteinExistence type="predicted"/>
<evidence type="ECO:0000313" key="4">
    <source>
        <dbReference type="EMBL" id="AYO41461.1"/>
    </source>
</evidence>
<evidence type="ECO:0000256" key="2">
    <source>
        <dbReference type="SAM" id="Phobius"/>
    </source>
</evidence>
<dbReference type="VEuPathDB" id="FungiDB:DNF11_0511"/>
<dbReference type="PROSITE" id="PS50213">
    <property type="entry name" value="FAS1"/>
    <property type="match status" value="4"/>
</dbReference>
<feature type="domain" description="FAS1" evidence="3">
    <location>
        <begin position="253"/>
        <end position="394"/>
    </location>
</feature>
<dbReference type="AlphaFoldDB" id="A0A3G2S097"/>
<accession>A0A3G2S097</accession>
<gene>
    <name evidence="4" type="primary">POSTN</name>
    <name evidence="4" type="ORF">DNF11_0511</name>
</gene>
<name>A0A3G2S097_MALR7</name>
<feature type="domain" description="FAS1" evidence="3">
    <location>
        <begin position="553"/>
        <end position="692"/>
    </location>
</feature>
<evidence type="ECO:0000313" key="5">
    <source>
        <dbReference type="Proteomes" id="UP000269793"/>
    </source>
</evidence>
<evidence type="ECO:0000259" key="3">
    <source>
        <dbReference type="PROSITE" id="PS50213"/>
    </source>
</evidence>
<dbReference type="Proteomes" id="UP000269793">
    <property type="component" value="Chromosome I"/>
</dbReference>
<dbReference type="GO" id="GO:0000329">
    <property type="term" value="C:fungal-type vacuole membrane"/>
    <property type="evidence" value="ECO:0007669"/>
    <property type="project" value="TreeGrafter"/>
</dbReference>
<dbReference type="SMART" id="SM00554">
    <property type="entry name" value="FAS1"/>
    <property type="match status" value="4"/>
</dbReference>
<feature type="transmembrane region" description="Helical" evidence="2">
    <location>
        <begin position="31"/>
        <end position="50"/>
    </location>
</feature>
<dbReference type="PANTHER" id="PTHR10900">
    <property type="entry name" value="PERIOSTIN-RELATED"/>
    <property type="match status" value="1"/>
</dbReference>
<protein>
    <submittedName>
        <fullName evidence="4">Periostin</fullName>
    </submittedName>
</protein>
<dbReference type="InterPro" id="IPR036378">
    <property type="entry name" value="FAS1_dom_sf"/>
</dbReference>
<keyword evidence="2" id="KW-0812">Transmembrane</keyword>
<organism evidence="4 5">
    <name type="scientific">Malassezia restricta (strain ATCC 96810 / NBRC 103918 / CBS 7877)</name>
    <name type="common">Seborrheic dermatitis infection agent</name>
    <dbReference type="NCBI Taxonomy" id="425264"/>
    <lineage>
        <taxon>Eukaryota</taxon>
        <taxon>Fungi</taxon>
        <taxon>Dikarya</taxon>
        <taxon>Basidiomycota</taxon>
        <taxon>Ustilaginomycotina</taxon>
        <taxon>Malasseziomycetes</taxon>
        <taxon>Malasseziales</taxon>
        <taxon>Malasseziaceae</taxon>
        <taxon>Malassezia</taxon>
    </lineage>
</organism>
<reference evidence="4 5" key="1">
    <citation type="submission" date="2018-10" db="EMBL/GenBank/DDBJ databases">
        <title>Complete genome sequence of Malassezia restricta CBS 7877.</title>
        <authorList>
            <person name="Morand S.C."/>
            <person name="Bertignac M."/>
            <person name="Iltis A."/>
            <person name="Kolder I."/>
            <person name="Pirovano W."/>
            <person name="Jourdain R."/>
            <person name="Clavaud C."/>
        </authorList>
    </citation>
    <scope>NUCLEOTIDE SEQUENCE [LARGE SCALE GENOMIC DNA]</scope>
    <source>
        <strain evidence="4 5">CBS 7877</strain>
    </source>
</reference>
<dbReference type="GO" id="GO:0016236">
    <property type="term" value="P:macroautophagy"/>
    <property type="evidence" value="ECO:0007669"/>
    <property type="project" value="TreeGrafter"/>
</dbReference>
<keyword evidence="2" id="KW-1133">Transmembrane helix</keyword>
<dbReference type="EMBL" id="CP033148">
    <property type="protein sequence ID" value="AYO41461.1"/>
    <property type="molecule type" value="Genomic_DNA"/>
</dbReference>
<sequence length="935" mass="103331">MDLSAKQSYAVFLGTHVWSAYYVLSPSQMRGVLCVWLSVLVTGILGTGFASTSKAEIQDINLVDLISTYPELSAFTRHLQRTRLIPTLNRIQTYDANSTGVTIFAPTNAAFDNAKIGHESFWMDELPSHSDNVQAPLRQQLLYHILNHTVSLTESNATYLETLYFPSRKRLAEPTHPGNIPQKPFTPSHPGAEDKGGLLGGSGQMLRVERSTNGSILHVGSDANGSHGANVIHVDQSSPYGDLYVIDRVLDLPPSLDVFLREQKACALFQHMPSDILHSLALTAHLTIFLPSDRAWNRLHSLEQAYLLGPSPQAQDDRLRVFGWHASSTGIHDGHVAYASSLRSAPHAQFTSILGGDIHVSRAENNSLFVNGMPIIQEDLLTENGVVHILDGMLLPHGDLGMTPEQYLLALNATKFVSLIRQAGLESYISQDPHKVPPDSKSGPFTFLVPSNEALERWDAQFNNLSKKKALKFGTLLREMLLYHILPGHQRALHNSSLPVTELRPSGLSGAAQRMRVHILDNGTVLFGENSVSRKSIFLNSTTLYLLDDMVEMPKDPVQTASEASLSTYVEALYKVQMDKNVRQAPYMTYIVPSDFAFESAGLVSKYLLSSANTKLSHVLSSQVLNGAWYGAVLRDKWTQISTQDGSFLWMRRDAVSSDTVVRTNSSDLDIHVTRPDLLTYTGVMHVVDRLTIPASAPISLYQLAQSAPTGKMVSLLHRAGFDWVWNETHKLEAGGTCGRQKLVLLVPEDRAFAKLKSHAYEHNMEQLRALMSLHVLVVDDCAAQQPGTEDVPMPVVDEITHVSLLDKSMGGTSPYGTVAFRRVSPTNENRLGYMVGIKGARSTRGKEHSAHVLEYGRTSCMQVHAGRVTPGGILTIDTVLEPFESGWFFRWDWARKVCLLGALSLGAISAGIYTWHWRCGYTRVQTEALEGEEE</sequence>
<dbReference type="GO" id="GO:0005615">
    <property type="term" value="C:extracellular space"/>
    <property type="evidence" value="ECO:0007669"/>
    <property type="project" value="TreeGrafter"/>
</dbReference>
<dbReference type="PANTHER" id="PTHR10900:SF77">
    <property type="entry name" value="FI19380P1"/>
    <property type="match status" value="1"/>
</dbReference>
<feature type="domain" description="FAS1" evidence="3">
    <location>
        <begin position="59"/>
        <end position="250"/>
    </location>
</feature>
<feature type="region of interest" description="Disordered" evidence="1">
    <location>
        <begin position="172"/>
        <end position="202"/>
    </location>
</feature>
<feature type="domain" description="FAS1" evidence="3">
    <location>
        <begin position="400"/>
        <end position="551"/>
    </location>
</feature>